<reference evidence="11 12" key="1">
    <citation type="submission" date="2019-01" db="EMBL/GenBank/DDBJ databases">
        <title>Draft genome sequences of Candidatus Mycoplasma haemohominis SWG34-3 identified from a patient with pyrexia, anemia and liver dysfunction.</title>
        <authorList>
            <person name="Sekizuka T."/>
            <person name="Hattori N."/>
            <person name="Katano H."/>
            <person name="Takuma T."/>
            <person name="Ito T."/>
            <person name="Arai N."/>
            <person name="Yanai R."/>
            <person name="Ishii S."/>
            <person name="Miura Y."/>
            <person name="Tokunaga T."/>
            <person name="Watanabe H."/>
            <person name="Nomura N."/>
            <person name="Eguchi J."/>
            <person name="Arai T."/>
            <person name="Hasegawa H."/>
            <person name="Nakamaki T."/>
            <person name="Wakita T."/>
            <person name="Niki Y."/>
            <person name="Kuroda M."/>
        </authorList>
    </citation>
    <scope>NUCLEOTIDE SEQUENCE [LARGE SCALE GENOMIC DNA]</scope>
    <source>
        <strain evidence="11">SWG34-3</strain>
    </source>
</reference>
<dbReference type="PROSITE" id="PS50928">
    <property type="entry name" value="ABC_TM1"/>
    <property type="match status" value="2"/>
</dbReference>
<evidence type="ECO:0000259" key="10">
    <source>
        <dbReference type="PROSITE" id="PS50928"/>
    </source>
</evidence>
<feature type="transmembrane region" description="Helical" evidence="9">
    <location>
        <begin position="21"/>
        <end position="42"/>
    </location>
</feature>
<accession>A0A478FSR2</accession>
<feature type="transmembrane region" description="Helical" evidence="9">
    <location>
        <begin position="412"/>
        <end position="434"/>
    </location>
</feature>
<dbReference type="Gene3D" id="1.10.3720.10">
    <property type="entry name" value="MetI-like"/>
    <property type="match status" value="2"/>
</dbReference>
<evidence type="ECO:0000256" key="9">
    <source>
        <dbReference type="RuleBase" id="RU363032"/>
    </source>
</evidence>
<feature type="transmembrane region" description="Helical" evidence="9">
    <location>
        <begin position="207"/>
        <end position="229"/>
    </location>
</feature>
<dbReference type="GO" id="GO:0005886">
    <property type="term" value="C:plasma membrane"/>
    <property type="evidence" value="ECO:0007669"/>
    <property type="project" value="UniProtKB-SubCell"/>
</dbReference>
<keyword evidence="8 9" id="KW-0472">Membrane</keyword>
<feature type="transmembrane region" description="Helical" evidence="9">
    <location>
        <begin position="273"/>
        <end position="292"/>
    </location>
</feature>
<dbReference type="SUPFAM" id="SSF161098">
    <property type="entry name" value="MetI-like"/>
    <property type="match status" value="2"/>
</dbReference>
<evidence type="ECO:0000256" key="6">
    <source>
        <dbReference type="ARBA" id="ARBA00022692"/>
    </source>
</evidence>
<keyword evidence="7 9" id="KW-1133">Transmembrane helix</keyword>
<dbReference type="AlphaFoldDB" id="A0A478FSR2"/>
<evidence type="ECO:0000256" key="4">
    <source>
        <dbReference type="ARBA" id="ARBA00022475"/>
    </source>
</evidence>
<feature type="transmembrane region" description="Helical" evidence="9">
    <location>
        <begin position="605"/>
        <end position="627"/>
    </location>
</feature>
<feature type="transmembrane region" description="Helical" evidence="9">
    <location>
        <begin position="71"/>
        <end position="90"/>
    </location>
</feature>
<feature type="transmembrane region" description="Helical" evidence="9">
    <location>
        <begin position="486"/>
        <end position="509"/>
    </location>
</feature>
<feature type="transmembrane region" description="Helical" evidence="9">
    <location>
        <begin position="446"/>
        <end position="474"/>
    </location>
</feature>
<proteinExistence type="inferred from homology"/>
<evidence type="ECO:0000256" key="3">
    <source>
        <dbReference type="ARBA" id="ARBA00022448"/>
    </source>
</evidence>
<organism evidence="11 12">
    <name type="scientific">Candidatus Mycoplasma haematohominis</name>
    <dbReference type="NCBI Taxonomy" id="1494318"/>
    <lineage>
        <taxon>Bacteria</taxon>
        <taxon>Bacillati</taxon>
        <taxon>Mycoplasmatota</taxon>
        <taxon>Mollicutes</taxon>
        <taxon>Mycoplasmataceae</taxon>
        <taxon>Mycoplasma</taxon>
    </lineage>
</organism>
<dbReference type="InterPro" id="IPR051124">
    <property type="entry name" value="Phosphate_Transport_Permease"/>
</dbReference>
<dbReference type="EMBL" id="BIMN01000002">
    <property type="protein sequence ID" value="GCE63426.1"/>
    <property type="molecule type" value="Genomic_DNA"/>
</dbReference>
<dbReference type="CDD" id="cd06261">
    <property type="entry name" value="TM_PBP2"/>
    <property type="match status" value="2"/>
</dbReference>
<evidence type="ECO:0000313" key="12">
    <source>
        <dbReference type="Proteomes" id="UP000324831"/>
    </source>
</evidence>
<keyword evidence="6 9" id="KW-0812">Transmembrane</keyword>
<feature type="transmembrane region" description="Helical" evidence="9">
    <location>
        <begin position="366"/>
        <end position="392"/>
    </location>
</feature>
<dbReference type="PANTHER" id="PTHR30425:SF1">
    <property type="entry name" value="PHOSPHATE TRANSPORT SYSTEM PERMEASE PROTEIN PSTC"/>
    <property type="match status" value="1"/>
</dbReference>
<feature type="domain" description="ABC transmembrane type-1" evidence="10">
    <location>
        <begin position="409"/>
        <end position="628"/>
    </location>
</feature>
<feature type="transmembrane region" description="Helical" evidence="9">
    <location>
        <begin position="111"/>
        <end position="131"/>
    </location>
</feature>
<evidence type="ECO:0000256" key="2">
    <source>
        <dbReference type="ARBA" id="ARBA00007069"/>
    </source>
</evidence>
<evidence type="ECO:0000256" key="8">
    <source>
        <dbReference type="ARBA" id="ARBA00023136"/>
    </source>
</evidence>
<evidence type="ECO:0000256" key="7">
    <source>
        <dbReference type="ARBA" id="ARBA00022989"/>
    </source>
</evidence>
<evidence type="ECO:0000313" key="11">
    <source>
        <dbReference type="EMBL" id="GCE63426.1"/>
    </source>
</evidence>
<keyword evidence="3 9" id="KW-0813">Transport</keyword>
<name>A0A478FSR2_9MOLU</name>
<dbReference type="PANTHER" id="PTHR30425">
    <property type="entry name" value="PHOSPHATE TRANSPORT SYSTEM PERMEASE PROTEIN PST"/>
    <property type="match status" value="1"/>
</dbReference>
<feature type="transmembrane region" description="Helical" evidence="9">
    <location>
        <begin position="151"/>
        <end position="174"/>
    </location>
</feature>
<dbReference type="GO" id="GO:0055085">
    <property type="term" value="P:transmembrane transport"/>
    <property type="evidence" value="ECO:0007669"/>
    <property type="project" value="InterPro"/>
</dbReference>
<dbReference type="InterPro" id="IPR035906">
    <property type="entry name" value="MetI-like_sf"/>
</dbReference>
<comment type="subcellular location">
    <subcellularLocation>
        <location evidence="1 9">Cell membrane</location>
        <topology evidence="1 9">Multi-pass membrane protein</topology>
    </subcellularLocation>
</comment>
<dbReference type="InterPro" id="IPR000515">
    <property type="entry name" value="MetI-like"/>
</dbReference>
<protein>
    <submittedName>
        <fullName evidence="11">Phosphate transport system permease protein PstC</fullName>
    </submittedName>
</protein>
<sequence>MEIDINPRSSSKIADSLTKSIGLLSTFTIWVLIVIFFGYIAYKGIAGAFSYGFKSLFFSLDFDITNNKVSFWAPFGITIFLALLTVLISIPIALRCSIWINFYCPTKYRKLISTILLILANVPSVVLAFYIRRYISPVAHKALFLNTSSNLVVAAIALVCMILPLIIVLFNSVLENKKSWIISAELLGLDKNYAIHKIVIPKIKHTIVIALSLVVGRVISESIMLSMLLSSENYQQSYGNGFSGFINSQSNSVSALIGENYFSDGSSEDVQNLMFLFGGLIFLVSLTFNTFCMEWVKMDREKVNNTSKISFFKKAKDKINWWILCCLFSSCKEWENNECSTGDFIHKAQTKNLKTFFGLIRRGLEFLCLGLFVLYAFSLPITVLIGGIKSFVSDASFVPSQNDTLFRAINNTFLIVLLSILFAAPIAFFASCYVSEYLSNKRFKKYTLALINAAAATPSIIFGIFGLFVFIQTLGWTASGSSGKSLLAGMLTMVLFILPYLTHSFYTYLSGISDNYRESSYILGISKCRTFWKILLPIAFNNLVFSVLLTTGKIIGETAPLYLTAGLNSAPKTLFMYQGQTLTTRIYSQLYESNLAKSEKIINETTFYCLLFISVIVIIAKYGLGILSYEFWKKKFQSFNFLVH</sequence>
<dbReference type="Proteomes" id="UP000324831">
    <property type="component" value="Unassembled WGS sequence"/>
</dbReference>
<comment type="similarity">
    <text evidence="2">Belongs to the binding-protein-dependent transport system permease family. CysTW subfamily.</text>
</comment>
<keyword evidence="5" id="KW-0592">Phosphate transport</keyword>
<gene>
    <name evidence="11" type="primary">pstC</name>
    <name evidence="11" type="ORF">MHSWG343_04230</name>
</gene>
<dbReference type="Pfam" id="PF00528">
    <property type="entry name" value="BPD_transp_1"/>
    <property type="match status" value="2"/>
</dbReference>
<evidence type="ECO:0000256" key="1">
    <source>
        <dbReference type="ARBA" id="ARBA00004651"/>
    </source>
</evidence>
<comment type="caution">
    <text evidence="11">The sequence shown here is derived from an EMBL/GenBank/DDBJ whole genome shotgun (WGS) entry which is preliminary data.</text>
</comment>
<dbReference type="GO" id="GO:0006817">
    <property type="term" value="P:phosphate ion transport"/>
    <property type="evidence" value="ECO:0007669"/>
    <property type="project" value="UniProtKB-KW"/>
</dbReference>
<keyword evidence="4" id="KW-1003">Cell membrane</keyword>
<evidence type="ECO:0000256" key="5">
    <source>
        <dbReference type="ARBA" id="ARBA00022592"/>
    </source>
</evidence>
<feature type="domain" description="ABC transmembrane type-1" evidence="10">
    <location>
        <begin position="75"/>
        <end position="292"/>
    </location>
</feature>